<sequence length="334" mass="35771">MLAMLVLAGCASTDTDAPSQTADGNSSYPLTISNCGQDVVVDAPPQRAVSLNQGSTEILLSLGLADRMVGTATWTDPVRSNLASENEKVPRLSDNNPSFETVLDTEPDFVTASFGGTLGPGGVAERNQFEQFGVPNYLSPTDCNGKTDDSVNSDGARTEPLRIETVYHEVRELAAIFDVRERGEQFVAELQDRFEKASSTVNASGTSLVYWFADTATPYMAGCCGSSGIITNSVGADNIYADTTDEWPQVSWESVADRNPTAFVLADLSRRTLAGDALDSKIEFLETNPVTQRLPAVANRRYIVVNGADLNPSIRTVDGVEKVAAALQDWGLAK</sequence>
<comment type="caution">
    <text evidence="3">The sequence shown here is derived from an EMBL/GenBank/DDBJ whole genome shotgun (WGS) entry which is preliminary data.</text>
</comment>
<dbReference type="AlphaFoldDB" id="A0A177Y9H0"/>
<reference evidence="3 4" key="1">
    <citation type="submission" date="2016-03" db="EMBL/GenBank/DDBJ databases">
        <title>Genome sequence of Rhodococcus kyotonensis KB10.</title>
        <authorList>
            <person name="Jeong H."/>
            <person name="Hong C.E."/>
            <person name="Jo S.H."/>
            <person name="Park J.M."/>
        </authorList>
    </citation>
    <scope>NUCLEOTIDE SEQUENCE [LARGE SCALE GENOMIC DNA]</scope>
    <source>
        <strain evidence="3 4">KB10</strain>
    </source>
</reference>
<proteinExistence type="inferred from homology"/>
<dbReference type="PANTHER" id="PTHR30535">
    <property type="entry name" value="VITAMIN B12-BINDING PROTEIN"/>
    <property type="match status" value="1"/>
</dbReference>
<dbReference type="Pfam" id="PF01497">
    <property type="entry name" value="Peripla_BP_2"/>
    <property type="match status" value="1"/>
</dbReference>
<name>A0A177Y9H0_9NOCA</name>
<dbReference type="InterPro" id="IPR002491">
    <property type="entry name" value="ABC_transptr_periplasmic_BD"/>
</dbReference>
<protein>
    <submittedName>
        <fullName evidence="3">ABC transporter substrate-binding protein</fullName>
    </submittedName>
</protein>
<evidence type="ECO:0000259" key="2">
    <source>
        <dbReference type="PROSITE" id="PS50983"/>
    </source>
</evidence>
<organism evidence="3 4">
    <name type="scientific">Rhodococcoides kyotonense</name>
    <dbReference type="NCBI Taxonomy" id="398843"/>
    <lineage>
        <taxon>Bacteria</taxon>
        <taxon>Bacillati</taxon>
        <taxon>Actinomycetota</taxon>
        <taxon>Actinomycetes</taxon>
        <taxon>Mycobacteriales</taxon>
        <taxon>Nocardiaceae</taxon>
        <taxon>Rhodococcoides</taxon>
    </lineage>
</organism>
<dbReference type="InterPro" id="IPR050902">
    <property type="entry name" value="ABC_Transporter_SBP"/>
</dbReference>
<gene>
    <name evidence="3" type="ORF">A3K89_09380</name>
</gene>
<feature type="domain" description="Fe/B12 periplasmic-binding" evidence="2">
    <location>
        <begin position="47"/>
        <end position="334"/>
    </location>
</feature>
<dbReference type="PROSITE" id="PS50983">
    <property type="entry name" value="FE_B12_PBP"/>
    <property type="match status" value="1"/>
</dbReference>
<dbReference type="PANTHER" id="PTHR30535:SF7">
    <property type="entry name" value="IRON(III) DICITRATE-BINDING PROTEIN"/>
    <property type="match status" value="1"/>
</dbReference>
<dbReference type="Proteomes" id="UP000077519">
    <property type="component" value="Unassembled WGS sequence"/>
</dbReference>
<evidence type="ECO:0000256" key="1">
    <source>
        <dbReference type="ARBA" id="ARBA00008814"/>
    </source>
</evidence>
<dbReference type="EMBL" id="LVHI01000032">
    <property type="protein sequence ID" value="OAK52020.1"/>
    <property type="molecule type" value="Genomic_DNA"/>
</dbReference>
<dbReference type="Gene3D" id="3.40.50.1980">
    <property type="entry name" value="Nitrogenase molybdenum iron protein domain"/>
    <property type="match status" value="2"/>
</dbReference>
<evidence type="ECO:0000313" key="3">
    <source>
        <dbReference type="EMBL" id="OAK52020.1"/>
    </source>
</evidence>
<dbReference type="SUPFAM" id="SSF53807">
    <property type="entry name" value="Helical backbone' metal receptor"/>
    <property type="match status" value="1"/>
</dbReference>
<keyword evidence="4" id="KW-1185">Reference proteome</keyword>
<comment type="similarity">
    <text evidence="1">Belongs to the bacterial solute-binding protein 8 family.</text>
</comment>
<evidence type="ECO:0000313" key="4">
    <source>
        <dbReference type="Proteomes" id="UP000077519"/>
    </source>
</evidence>
<accession>A0A177Y9H0</accession>